<keyword evidence="2" id="KW-0547">Nucleotide-binding</keyword>
<organism evidence="5 6">
    <name type="scientific">Uabimicrobium amorphum</name>
    <dbReference type="NCBI Taxonomy" id="2596890"/>
    <lineage>
        <taxon>Bacteria</taxon>
        <taxon>Pseudomonadati</taxon>
        <taxon>Planctomycetota</taxon>
        <taxon>Candidatus Uabimicrobiia</taxon>
        <taxon>Candidatus Uabimicrobiales</taxon>
        <taxon>Candidatus Uabimicrobiaceae</taxon>
        <taxon>Candidatus Uabimicrobium</taxon>
    </lineage>
</organism>
<dbReference type="Pfam" id="PF01695">
    <property type="entry name" value="IstB_IS21"/>
    <property type="match status" value="1"/>
</dbReference>
<accession>A0A5S9IQR0</accession>
<dbReference type="InterPro" id="IPR027417">
    <property type="entry name" value="P-loop_NTPase"/>
</dbReference>
<dbReference type="PANTHER" id="PTHR30050:SF4">
    <property type="entry name" value="ATP-BINDING PROTEIN RV3427C IN INSERTION SEQUENCE-RELATED"/>
    <property type="match status" value="1"/>
</dbReference>
<sequence>MPTKTNLQVLLRELKLKAFQENYEQYISGKVNLEKTLLKLCQLEREKRFSAKVKRRIKAATFPKVKTQSMLDYKKAPKLPKQKVQELFTTEFIKQKENVVLVGDSGGGKTHLAIALGIEACQKDISVKFYTASQLVNKLLSEYKEGRIEKFMMKLRKYGLLIIDELGYVPFSKKGAELLFQVFSDRYEAGSIVVTSNLNFSEWTQVFIDKKMTTALLDRLTHNATIIKYN</sequence>
<dbReference type="Proteomes" id="UP000326354">
    <property type="component" value="Chromosome"/>
</dbReference>
<dbReference type="InterPro" id="IPR028350">
    <property type="entry name" value="DNAC/IstB-like"/>
</dbReference>
<dbReference type="SUPFAM" id="SSF52540">
    <property type="entry name" value="P-loop containing nucleoside triphosphate hydrolases"/>
    <property type="match status" value="1"/>
</dbReference>
<proteinExistence type="inferred from homology"/>
<dbReference type="InterPro" id="IPR047661">
    <property type="entry name" value="IstB"/>
</dbReference>
<dbReference type="NCBIfam" id="NF038214">
    <property type="entry name" value="IS21_help_AAA"/>
    <property type="match status" value="1"/>
</dbReference>
<dbReference type="GO" id="GO:0006260">
    <property type="term" value="P:DNA replication"/>
    <property type="evidence" value="ECO:0007669"/>
    <property type="project" value="TreeGrafter"/>
</dbReference>
<dbReference type="SMART" id="SM00382">
    <property type="entry name" value="AAA"/>
    <property type="match status" value="1"/>
</dbReference>
<dbReference type="GO" id="GO:0005524">
    <property type="term" value="F:ATP binding"/>
    <property type="evidence" value="ECO:0007669"/>
    <property type="project" value="UniProtKB-KW"/>
</dbReference>
<dbReference type="Gene3D" id="3.40.50.300">
    <property type="entry name" value="P-loop containing nucleotide triphosphate hydrolases"/>
    <property type="match status" value="1"/>
</dbReference>
<dbReference type="InterPro" id="IPR002611">
    <property type="entry name" value="IstB_ATP-bd"/>
</dbReference>
<evidence type="ECO:0000259" key="4">
    <source>
        <dbReference type="SMART" id="SM00382"/>
    </source>
</evidence>
<dbReference type="CDD" id="cd00009">
    <property type="entry name" value="AAA"/>
    <property type="match status" value="1"/>
</dbReference>
<keyword evidence="3" id="KW-0067">ATP-binding</keyword>
<reference evidence="5 6" key="1">
    <citation type="submission" date="2019-08" db="EMBL/GenBank/DDBJ databases">
        <title>Complete genome sequence of Candidatus Uab amorphum.</title>
        <authorList>
            <person name="Shiratori T."/>
            <person name="Suzuki S."/>
            <person name="Kakizawa Y."/>
            <person name="Ishida K."/>
        </authorList>
    </citation>
    <scope>NUCLEOTIDE SEQUENCE [LARGE SCALE GENOMIC DNA]</scope>
    <source>
        <strain evidence="5 6">SRT547</strain>
    </source>
</reference>
<feature type="domain" description="AAA+ ATPase" evidence="4">
    <location>
        <begin position="95"/>
        <end position="228"/>
    </location>
</feature>
<keyword evidence="6" id="KW-1185">Reference proteome</keyword>
<evidence type="ECO:0000256" key="3">
    <source>
        <dbReference type="ARBA" id="ARBA00022840"/>
    </source>
</evidence>
<dbReference type="PANTHER" id="PTHR30050">
    <property type="entry name" value="CHROMOSOMAL REPLICATION INITIATOR PROTEIN DNAA"/>
    <property type="match status" value="1"/>
</dbReference>
<gene>
    <name evidence="5" type="ORF">UABAM_04560</name>
</gene>
<dbReference type="AlphaFoldDB" id="A0A5S9IQR0"/>
<evidence type="ECO:0000313" key="6">
    <source>
        <dbReference type="Proteomes" id="UP000326354"/>
    </source>
</evidence>
<name>A0A5S9IQR0_UABAM</name>
<dbReference type="PIRSF" id="PIRSF003073">
    <property type="entry name" value="DNAC_TnpB_IstB"/>
    <property type="match status" value="1"/>
</dbReference>
<evidence type="ECO:0000256" key="1">
    <source>
        <dbReference type="ARBA" id="ARBA00008059"/>
    </source>
</evidence>
<dbReference type="InterPro" id="IPR003593">
    <property type="entry name" value="AAA+_ATPase"/>
</dbReference>
<evidence type="ECO:0000256" key="2">
    <source>
        <dbReference type="ARBA" id="ARBA00022741"/>
    </source>
</evidence>
<dbReference type="EMBL" id="AP019860">
    <property type="protein sequence ID" value="BBM86174.1"/>
    <property type="molecule type" value="Genomic_DNA"/>
</dbReference>
<evidence type="ECO:0000313" key="5">
    <source>
        <dbReference type="EMBL" id="BBM86174.1"/>
    </source>
</evidence>
<dbReference type="OrthoDB" id="9776217at2"/>
<dbReference type="RefSeq" id="WP_151970244.1">
    <property type="nucleotide sequence ID" value="NZ_AP019860.1"/>
</dbReference>
<dbReference type="KEGG" id="uam:UABAM_04560"/>
<protein>
    <submittedName>
        <fullName evidence="5">ATPase AAA</fullName>
    </submittedName>
</protein>
<comment type="similarity">
    <text evidence="1">Belongs to the IS21/IS1162 putative ATP-binding protein family.</text>
</comment>